<gene>
    <name evidence="2" type="primary">AVEN_77639_1</name>
    <name evidence="2" type="ORF">TNCT_366901</name>
</gene>
<name>A0A8X6GWD1_TRICU</name>
<sequence length="132" mass="15178">MIGFLLIGILLTFSPVLTDVPLKFASIMHDEKQELKIPDILDENVGNVQLFPSENEFEIDTLQQEYLKYLNENEELIFPSESTFRRARKLEKKQCHITVQKTDVLKGTCTKLADNTPACHNSQYLAINFNEC</sequence>
<keyword evidence="1" id="KW-0732">Signal</keyword>
<feature type="signal peptide" evidence="1">
    <location>
        <begin position="1"/>
        <end position="18"/>
    </location>
</feature>
<evidence type="ECO:0000313" key="3">
    <source>
        <dbReference type="Proteomes" id="UP000887116"/>
    </source>
</evidence>
<reference evidence="2" key="1">
    <citation type="submission" date="2020-07" db="EMBL/GenBank/DDBJ databases">
        <title>Multicomponent nature underlies the extraordinary mechanical properties of spider dragline silk.</title>
        <authorList>
            <person name="Kono N."/>
            <person name="Nakamura H."/>
            <person name="Mori M."/>
            <person name="Yoshida Y."/>
            <person name="Ohtoshi R."/>
            <person name="Malay A.D."/>
            <person name="Moran D.A.P."/>
            <person name="Tomita M."/>
            <person name="Numata K."/>
            <person name="Arakawa K."/>
        </authorList>
    </citation>
    <scope>NUCLEOTIDE SEQUENCE</scope>
</reference>
<evidence type="ECO:0000313" key="2">
    <source>
        <dbReference type="EMBL" id="GFR12676.1"/>
    </source>
</evidence>
<feature type="chain" id="PRO_5036456723" evidence="1">
    <location>
        <begin position="19"/>
        <end position="132"/>
    </location>
</feature>
<dbReference type="OrthoDB" id="6434491at2759"/>
<comment type="caution">
    <text evidence="2">The sequence shown here is derived from an EMBL/GenBank/DDBJ whole genome shotgun (WGS) entry which is preliminary data.</text>
</comment>
<organism evidence="2 3">
    <name type="scientific">Trichonephila clavata</name>
    <name type="common">Joro spider</name>
    <name type="synonym">Nephila clavata</name>
    <dbReference type="NCBI Taxonomy" id="2740835"/>
    <lineage>
        <taxon>Eukaryota</taxon>
        <taxon>Metazoa</taxon>
        <taxon>Ecdysozoa</taxon>
        <taxon>Arthropoda</taxon>
        <taxon>Chelicerata</taxon>
        <taxon>Arachnida</taxon>
        <taxon>Araneae</taxon>
        <taxon>Araneomorphae</taxon>
        <taxon>Entelegynae</taxon>
        <taxon>Araneoidea</taxon>
        <taxon>Nephilidae</taxon>
        <taxon>Trichonephila</taxon>
    </lineage>
</organism>
<dbReference type="Proteomes" id="UP000887116">
    <property type="component" value="Unassembled WGS sequence"/>
</dbReference>
<dbReference type="AlphaFoldDB" id="A0A8X6GWD1"/>
<protein>
    <submittedName>
        <fullName evidence="2">Uncharacterized protein</fullName>
    </submittedName>
</protein>
<accession>A0A8X6GWD1</accession>
<proteinExistence type="predicted"/>
<dbReference type="EMBL" id="BMAO01006944">
    <property type="protein sequence ID" value="GFR12676.1"/>
    <property type="molecule type" value="Genomic_DNA"/>
</dbReference>
<keyword evidence="3" id="KW-1185">Reference proteome</keyword>
<evidence type="ECO:0000256" key="1">
    <source>
        <dbReference type="SAM" id="SignalP"/>
    </source>
</evidence>